<dbReference type="SUPFAM" id="SSF53822">
    <property type="entry name" value="Periplasmic binding protein-like I"/>
    <property type="match status" value="1"/>
</dbReference>
<dbReference type="EMBL" id="VSSQ01008683">
    <property type="protein sequence ID" value="MPM39550.1"/>
    <property type="molecule type" value="Genomic_DNA"/>
</dbReference>
<accession>A0A644ZFA8</accession>
<evidence type="ECO:0000313" key="1">
    <source>
        <dbReference type="EMBL" id="MPM39550.1"/>
    </source>
</evidence>
<comment type="caution">
    <text evidence="1">The sequence shown here is derived from an EMBL/GenBank/DDBJ whole genome shotgun (WGS) entry which is preliminary data.</text>
</comment>
<name>A0A644ZFA8_9ZZZZ</name>
<sequence>MLESTGGPGVVQVCQETGRTDVLILDIDAVDATIDNIKAGKVWATLAQNFYKRGYESVRMAYEYLTEGDAATFAKLNDSGTVLIDQTNAATYAEDLWGAIVYKGTPWPAK</sequence>
<organism evidence="1">
    <name type="scientific">bioreactor metagenome</name>
    <dbReference type="NCBI Taxonomy" id="1076179"/>
    <lineage>
        <taxon>unclassified sequences</taxon>
        <taxon>metagenomes</taxon>
        <taxon>ecological metagenomes</taxon>
    </lineage>
</organism>
<dbReference type="InterPro" id="IPR028082">
    <property type="entry name" value="Peripla_BP_I"/>
</dbReference>
<proteinExistence type="predicted"/>
<reference evidence="1" key="1">
    <citation type="submission" date="2019-08" db="EMBL/GenBank/DDBJ databases">
        <authorList>
            <person name="Kucharzyk K."/>
            <person name="Murdoch R.W."/>
            <person name="Higgins S."/>
            <person name="Loffler F."/>
        </authorList>
    </citation>
    <scope>NUCLEOTIDE SEQUENCE</scope>
</reference>
<evidence type="ECO:0008006" key="2">
    <source>
        <dbReference type="Google" id="ProtNLM"/>
    </source>
</evidence>
<protein>
    <recommendedName>
        <fullName evidence="2">Periplasmic binding protein domain-containing protein</fullName>
    </recommendedName>
</protein>
<dbReference type="Gene3D" id="3.40.50.2300">
    <property type="match status" value="2"/>
</dbReference>
<gene>
    <name evidence="1" type="ORF">SDC9_86184</name>
</gene>
<dbReference type="AlphaFoldDB" id="A0A644ZFA8"/>